<gene>
    <name evidence="4" type="ORF">INT44_004791</name>
</gene>
<dbReference type="GO" id="GO:0005096">
    <property type="term" value="F:GTPase activator activity"/>
    <property type="evidence" value="ECO:0007669"/>
    <property type="project" value="UniProtKB-KW"/>
</dbReference>
<evidence type="ECO:0000259" key="3">
    <source>
        <dbReference type="PROSITE" id="PS50238"/>
    </source>
</evidence>
<proteinExistence type="predicted"/>
<dbReference type="Proteomes" id="UP000612746">
    <property type="component" value="Unassembled WGS sequence"/>
</dbReference>
<dbReference type="GO" id="GO:0005737">
    <property type="term" value="C:cytoplasm"/>
    <property type="evidence" value="ECO:0007669"/>
    <property type="project" value="TreeGrafter"/>
</dbReference>
<keyword evidence="1" id="KW-0343">GTPase activation</keyword>
<feature type="region of interest" description="Disordered" evidence="2">
    <location>
        <begin position="771"/>
        <end position="839"/>
    </location>
</feature>
<evidence type="ECO:0000256" key="1">
    <source>
        <dbReference type="ARBA" id="ARBA00022468"/>
    </source>
</evidence>
<dbReference type="InterPro" id="IPR000198">
    <property type="entry name" value="RhoGAP_dom"/>
</dbReference>
<dbReference type="SUPFAM" id="SSF103657">
    <property type="entry name" value="BAR/IMD domain-like"/>
    <property type="match status" value="1"/>
</dbReference>
<sequence length="839" mass="94134">MQQQPKKHSKPEPPSVPADRAEQVYVIEARSNRIRDIMRWSVDDLEKVIVYFKHRIAIEEKYQQSLSQIPTILDDSASEQSKYNHIDTSAQQAFVQMKAFGNHTRLVRTAYIEKMKNQVKDLTDLRIQHEKLMRYHRRKMHDCNVEYAQCLLGELPRAHTAYEQKCKELELAQVQMANQLPATPTSPFSQTSLPSPRPSKSTGTAGSIVGTSHEDIPLPNSPQSFRHGEFQDDMSLAGSPWSPNSPDPTSPSHHPQKRLARFMRQMSHFTNAQPIDPAKQNVKNAKTKKDIAETDALYRAVLRKLETLRLKHLSTIDFAEKTVLLKALLAQLQEKSEIVKTCLAVVIDSEIISTENTKESVKDIGLLTEKIQPQGDTKAFEVEIAKQPLPVPPKTTMSATFILIYPIIDMIFGLSLTEYALYHNGRSPPLIVTRCIDAVERLGGLHREGIYRVSGRQSAIDKLRQCFERDEEALEFGKGDAPADVLAIASILKIYLRELSEPVFKFKLSDRLSYSKIPDKELRIMNLLTRILHLESPNYDTLKVLIQHLANVSSLAEINKMNIQNLSVMFTPAIFQDHNKGSLPGEWGSDCVLEDLIQNHETLFANKDLRSQTAITGGIELSDERNIKNYARRPSSAELSPVMTIHTEEDYGDIFKDDDLEPVESYVHSDLAGVDGKYLASPVSPEVARTPDLSQLPSPISPNTSQSHAEMEESKDRVTEAISRQQARTGVPKFRTRSQDLKINTSAFKFSHSNTSGSLHTSPIDMAFTAPVGPAPTTVEPKTPVSPKLTRRPKSVKRRVTGKRENSADQSPPDAVAVESDSPPVPPMPTFPKEHHTTL</sequence>
<dbReference type="InterPro" id="IPR050729">
    <property type="entry name" value="Rho-GAP"/>
</dbReference>
<keyword evidence="5" id="KW-1185">Reference proteome</keyword>
<feature type="compositionally biased region" description="Basic residues" evidence="2">
    <location>
        <begin position="789"/>
        <end position="801"/>
    </location>
</feature>
<dbReference type="GO" id="GO:0007165">
    <property type="term" value="P:signal transduction"/>
    <property type="evidence" value="ECO:0007669"/>
    <property type="project" value="InterPro"/>
</dbReference>
<accession>A0A8H7Q7B0</accession>
<dbReference type="InterPro" id="IPR027267">
    <property type="entry name" value="AH/BAR_dom_sf"/>
</dbReference>
<dbReference type="SUPFAM" id="SSF48350">
    <property type="entry name" value="GTPase activation domain, GAP"/>
    <property type="match status" value="1"/>
</dbReference>
<dbReference type="OrthoDB" id="79452at2759"/>
<dbReference type="CDD" id="cd00159">
    <property type="entry name" value="RhoGAP"/>
    <property type="match status" value="1"/>
</dbReference>
<dbReference type="InterPro" id="IPR008936">
    <property type="entry name" value="Rho_GTPase_activation_prot"/>
</dbReference>
<feature type="compositionally biased region" description="Polar residues" evidence="2">
    <location>
        <begin position="181"/>
        <end position="205"/>
    </location>
</feature>
<comment type="caution">
    <text evidence="4">The sequence shown here is derived from an EMBL/GenBank/DDBJ whole genome shotgun (WGS) entry which is preliminary data.</text>
</comment>
<evidence type="ECO:0000256" key="2">
    <source>
        <dbReference type="SAM" id="MobiDB-lite"/>
    </source>
</evidence>
<protein>
    <recommendedName>
        <fullName evidence="3">Rho-GAP domain-containing protein</fullName>
    </recommendedName>
</protein>
<organism evidence="4 5">
    <name type="scientific">Umbelopsis vinacea</name>
    <dbReference type="NCBI Taxonomy" id="44442"/>
    <lineage>
        <taxon>Eukaryota</taxon>
        <taxon>Fungi</taxon>
        <taxon>Fungi incertae sedis</taxon>
        <taxon>Mucoromycota</taxon>
        <taxon>Mucoromycotina</taxon>
        <taxon>Umbelopsidomycetes</taxon>
        <taxon>Umbelopsidales</taxon>
        <taxon>Umbelopsidaceae</taxon>
        <taxon>Umbelopsis</taxon>
    </lineage>
</organism>
<name>A0A8H7Q7B0_9FUNG</name>
<dbReference type="Gene3D" id="1.20.1270.60">
    <property type="entry name" value="Arfaptin homology (AH) domain/BAR domain"/>
    <property type="match status" value="1"/>
</dbReference>
<reference evidence="4" key="1">
    <citation type="submission" date="2020-12" db="EMBL/GenBank/DDBJ databases">
        <title>Metabolic potential, ecology and presence of endohyphal bacteria is reflected in genomic diversity of Mucoromycotina.</title>
        <authorList>
            <person name="Muszewska A."/>
            <person name="Okrasinska A."/>
            <person name="Steczkiewicz K."/>
            <person name="Drgas O."/>
            <person name="Orlowska M."/>
            <person name="Perlinska-Lenart U."/>
            <person name="Aleksandrzak-Piekarczyk T."/>
            <person name="Szatraj K."/>
            <person name="Zielenkiewicz U."/>
            <person name="Pilsyk S."/>
            <person name="Malc E."/>
            <person name="Mieczkowski P."/>
            <person name="Kruszewska J.S."/>
            <person name="Biernat P."/>
            <person name="Pawlowska J."/>
        </authorList>
    </citation>
    <scope>NUCLEOTIDE SEQUENCE</scope>
    <source>
        <strain evidence="4">WA0000051536</strain>
    </source>
</reference>
<feature type="domain" description="Rho-GAP" evidence="3">
    <location>
        <begin position="414"/>
        <end position="604"/>
    </location>
</feature>
<dbReference type="SMART" id="SM00324">
    <property type="entry name" value="RhoGAP"/>
    <property type="match status" value="1"/>
</dbReference>
<dbReference type="EMBL" id="JAEPRA010000003">
    <property type="protein sequence ID" value="KAG2187121.1"/>
    <property type="molecule type" value="Genomic_DNA"/>
</dbReference>
<feature type="region of interest" description="Disordered" evidence="2">
    <location>
        <begin position="683"/>
        <end position="735"/>
    </location>
</feature>
<dbReference type="PANTHER" id="PTHR23176:SF134">
    <property type="entry name" value="RHO-TYPE GTPASE-ACTIVATING PROTEIN"/>
    <property type="match status" value="1"/>
</dbReference>
<feature type="compositionally biased region" description="Basic and acidic residues" evidence="2">
    <location>
        <begin position="709"/>
        <end position="719"/>
    </location>
</feature>
<evidence type="ECO:0000313" key="4">
    <source>
        <dbReference type="EMBL" id="KAG2187121.1"/>
    </source>
</evidence>
<dbReference type="PANTHER" id="PTHR23176">
    <property type="entry name" value="RHO/RAC/CDC GTPASE-ACTIVATING PROTEIN"/>
    <property type="match status" value="1"/>
</dbReference>
<feature type="compositionally biased region" description="Polar residues" evidence="2">
    <location>
        <begin position="692"/>
        <end position="708"/>
    </location>
</feature>
<feature type="region of interest" description="Disordered" evidence="2">
    <location>
        <begin position="1"/>
        <end position="21"/>
    </location>
</feature>
<dbReference type="AlphaFoldDB" id="A0A8H7Q7B0"/>
<dbReference type="PROSITE" id="PS50238">
    <property type="entry name" value="RHOGAP"/>
    <property type="match status" value="1"/>
</dbReference>
<evidence type="ECO:0000313" key="5">
    <source>
        <dbReference type="Proteomes" id="UP000612746"/>
    </source>
</evidence>
<dbReference type="Gene3D" id="1.10.555.10">
    <property type="entry name" value="Rho GTPase activation protein"/>
    <property type="match status" value="1"/>
</dbReference>
<feature type="region of interest" description="Disordered" evidence="2">
    <location>
        <begin position="181"/>
        <end position="256"/>
    </location>
</feature>
<dbReference type="Pfam" id="PF00620">
    <property type="entry name" value="RhoGAP"/>
    <property type="match status" value="1"/>
</dbReference>